<dbReference type="RefSeq" id="WP_257450895.1">
    <property type="nucleotide sequence ID" value="NZ_JANIPJ010000021.1"/>
</dbReference>
<reference evidence="1" key="1">
    <citation type="submission" date="2022-08" db="EMBL/GenBank/DDBJ databases">
        <title>The genomic sequence of strain Paenibacillus sp. SCIV0701.</title>
        <authorList>
            <person name="Zhao H."/>
        </authorList>
    </citation>
    <scope>NUCLEOTIDE SEQUENCE</scope>
    <source>
        <strain evidence="1">SCIV0701</strain>
    </source>
</reference>
<dbReference type="Proteomes" id="UP001141950">
    <property type="component" value="Unassembled WGS sequence"/>
</dbReference>
<gene>
    <name evidence="1" type="ORF">NQZ67_23845</name>
</gene>
<keyword evidence="2" id="KW-1185">Reference proteome</keyword>
<dbReference type="EMBL" id="JANIPJ010000021">
    <property type="protein sequence ID" value="MCR2806922.1"/>
    <property type="molecule type" value="Genomic_DNA"/>
</dbReference>
<sequence length="111" mass="12475">MKEREIGLDLEQQGKLGKIVRDPQGDGGAEFIDTTSGVKWDVKSFVSYPNGHTSPKKGAFTVENGMRAINKELDKNYNVIVDKRDMIPEHVEQLKEAIEKAGISSRVIWYP</sequence>
<organism evidence="1 2">
    <name type="scientific">Paenibacillus soyae</name>
    <dbReference type="NCBI Taxonomy" id="2969249"/>
    <lineage>
        <taxon>Bacteria</taxon>
        <taxon>Bacillati</taxon>
        <taxon>Bacillota</taxon>
        <taxon>Bacilli</taxon>
        <taxon>Bacillales</taxon>
        <taxon>Paenibacillaceae</taxon>
        <taxon>Paenibacillus</taxon>
    </lineage>
</organism>
<proteinExistence type="predicted"/>
<protein>
    <submittedName>
        <fullName evidence="1">Uncharacterized protein</fullName>
    </submittedName>
</protein>
<evidence type="ECO:0000313" key="2">
    <source>
        <dbReference type="Proteomes" id="UP001141950"/>
    </source>
</evidence>
<accession>A0A9X2N0L5</accession>
<name>A0A9X2N0L5_9BACL</name>
<comment type="caution">
    <text evidence="1">The sequence shown here is derived from an EMBL/GenBank/DDBJ whole genome shotgun (WGS) entry which is preliminary data.</text>
</comment>
<evidence type="ECO:0000313" key="1">
    <source>
        <dbReference type="EMBL" id="MCR2806922.1"/>
    </source>
</evidence>
<dbReference type="AlphaFoldDB" id="A0A9X2N0L5"/>